<accession>A0A8S1AQL2</accession>
<dbReference type="AlphaFoldDB" id="A0A8S1AQL2"/>
<dbReference type="EMBL" id="CADEBC010000525">
    <property type="protein sequence ID" value="CAB3246183.1"/>
    <property type="molecule type" value="Genomic_DNA"/>
</dbReference>
<gene>
    <name evidence="2" type="ORF">APLA_LOCUS10765</name>
    <name evidence="3" type="ORF">APLA_LOCUS12547</name>
</gene>
<evidence type="ECO:0000256" key="1">
    <source>
        <dbReference type="SAM" id="MobiDB-lite"/>
    </source>
</evidence>
<sequence length="109" mass="12830">MRRASRTMRRRTWLPRDRATGEARPPTRTVFGQYNVIEITAVLTINPISNKHYYLNKKVVSMRCTIPTESNLKSYWKMYRNPMEIRSLLTSPTNGRHKALPAYYAINLK</sequence>
<comment type="caution">
    <text evidence="3">The sequence shown here is derived from an EMBL/GenBank/DDBJ whole genome shotgun (WGS) entry which is preliminary data.</text>
</comment>
<evidence type="ECO:0000313" key="2">
    <source>
        <dbReference type="EMBL" id="CAB3246183.1"/>
    </source>
</evidence>
<evidence type="ECO:0000313" key="5">
    <source>
        <dbReference type="Proteomes" id="UP000494256"/>
    </source>
</evidence>
<dbReference type="Proteomes" id="UP000494106">
    <property type="component" value="Unassembled WGS sequence"/>
</dbReference>
<name>A0A8S1AQL2_ARCPL</name>
<organism evidence="3 5">
    <name type="scientific">Arctia plantaginis</name>
    <name type="common">Wood tiger moth</name>
    <name type="synonym">Phalaena plantaginis</name>
    <dbReference type="NCBI Taxonomy" id="874455"/>
    <lineage>
        <taxon>Eukaryota</taxon>
        <taxon>Metazoa</taxon>
        <taxon>Ecdysozoa</taxon>
        <taxon>Arthropoda</taxon>
        <taxon>Hexapoda</taxon>
        <taxon>Insecta</taxon>
        <taxon>Pterygota</taxon>
        <taxon>Neoptera</taxon>
        <taxon>Endopterygota</taxon>
        <taxon>Lepidoptera</taxon>
        <taxon>Glossata</taxon>
        <taxon>Ditrysia</taxon>
        <taxon>Noctuoidea</taxon>
        <taxon>Erebidae</taxon>
        <taxon>Arctiinae</taxon>
        <taxon>Arctia</taxon>
    </lineage>
</organism>
<dbReference type="EMBL" id="CADEBD010000344">
    <property type="protein sequence ID" value="CAB3248845.1"/>
    <property type="molecule type" value="Genomic_DNA"/>
</dbReference>
<reference evidence="4 5" key="1">
    <citation type="submission" date="2020-04" db="EMBL/GenBank/DDBJ databases">
        <authorList>
            <person name="Wallbank WR R."/>
            <person name="Pardo Diaz C."/>
            <person name="Kozak K."/>
            <person name="Martin S."/>
            <person name="Jiggins C."/>
            <person name="Moest M."/>
            <person name="Warren A I."/>
            <person name="Byers J.R.P. K."/>
            <person name="Montejo-Kovacevich G."/>
            <person name="Yen C E."/>
        </authorList>
    </citation>
    <scope>NUCLEOTIDE SEQUENCE [LARGE SCALE GENOMIC DNA]</scope>
</reference>
<dbReference type="OrthoDB" id="10489017at2759"/>
<feature type="region of interest" description="Disordered" evidence="1">
    <location>
        <begin position="1"/>
        <end position="25"/>
    </location>
</feature>
<keyword evidence="4" id="KW-1185">Reference proteome</keyword>
<proteinExistence type="predicted"/>
<feature type="compositionally biased region" description="Basic residues" evidence="1">
    <location>
        <begin position="1"/>
        <end position="13"/>
    </location>
</feature>
<evidence type="ECO:0000313" key="3">
    <source>
        <dbReference type="EMBL" id="CAB3248845.1"/>
    </source>
</evidence>
<evidence type="ECO:0000313" key="4">
    <source>
        <dbReference type="Proteomes" id="UP000494106"/>
    </source>
</evidence>
<dbReference type="Proteomes" id="UP000494256">
    <property type="component" value="Unassembled WGS sequence"/>
</dbReference>
<protein>
    <submittedName>
        <fullName evidence="3">Uncharacterized protein</fullName>
    </submittedName>
</protein>